<comment type="subcellular location">
    <subcellularLocation>
        <location evidence="1">Cell envelope</location>
    </subcellularLocation>
</comment>
<evidence type="ECO:0000256" key="1">
    <source>
        <dbReference type="ARBA" id="ARBA00004196"/>
    </source>
</evidence>
<dbReference type="EMBL" id="CP049010">
    <property type="protein sequence ID" value="QID87443.1"/>
    <property type="molecule type" value="Genomic_DNA"/>
</dbReference>
<feature type="compositionally biased region" description="Low complexity" evidence="4">
    <location>
        <begin position="88"/>
        <end position="133"/>
    </location>
</feature>
<name>A0A6C1EF25_SACPS</name>
<feature type="compositionally biased region" description="Polar residues" evidence="4">
    <location>
        <begin position="78"/>
        <end position="87"/>
    </location>
</feature>
<evidence type="ECO:0000256" key="3">
    <source>
        <dbReference type="ARBA" id="ARBA00022801"/>
    </source>
</evidence>
<keyword evidence="8" id="KW-1185">Reference proteome</keyword>
<keyword evidence="5" id="KW-1133">Transmembrane helix</keyword>
<keyword evidence="6" id="KW-0732">Signal</keyword>
<feature type="signal peptide" evidence="6">
    <location>
        <begin position="1"/>
        <end position="18"/>
    </location>
</feature>
<feature type="region of interest" description="Disordered" evidence="4">
    <location>
        <begin position="73"/>
        <end position="133"/>
    </location>
</feature>
<dbReference type="GO" id="GO:0009277">
    <property type="term" value="C:fungal-type cell wall"/>
    <property type="evidence" value="ECO:0007669"/>
    <property type="project" value="TreeGrafter"/>
</dbReference>
<evidence type="ECO:0000256" key="2">
    <source>
        <dbReference type="ARBA" id="ARBA00008773"/>
    </source>
</evidence>
<dbReference type="PANTHER" id="PTHR16631:SF14">
    <property type="entry name" value="FAMILY 17 GLUCOSIDASE SCW10-RELATED"/>
    <property type="match status" value="1"/>
</dbReference>
<dbReference type="Proteomes" id="UP000501346">
    <property type="component" value="Chromosome SeXIII-ScXIII"/>
</dbReference>
<evidence type="ECO:0000313" key="8">
    <source>
        <dbReference type="Proteomes" id="UP000501346"/>
    </source>
</evidence>
<evidence type="ECO:0000256" key="4">
    <source>
        <dbReference type="SAM" id="MobiDB-lite"/>
    </source>
</evidence>
<evidence type="ECO:0000256" key="6">
    <source>
        <dbReference type="SAM" id="SignalP"/>
    </source>
</evidence>
<dbReference type="OrthoDB" id="941679at2759"/>
<keyword evidence="5" id="KW-0812">Transmembrane</keyword>
<dbReference type="SUPFAM" id="SSF51445">
    <property type="entry name" value="(Trans)glycosidases"/>
    <property type="match status" value="1"/>
</dbReference>
<sequence>MRFSNFLTVSALLTGALGAPAVRHKHEKRDVVTATVHAQVTVVVSGNSGETVVPVNENAVVATTSSTAVASQATTSTLEPTTSANVITSQQQTSTLQSSEAASTVGSSTSSSPSSSSSTSSSASSSASSSISASGAKGITYSPYNDNGSCKSTAQVASDLEQLTGFDNIRLYGVDCSQVENVLQAKTSSQKLFLGIYYVDKIQDAVDTIKSAVESYGSWDDITTVSVGNELVNGGSATTTQVGEYVSTAKSALTSAGYTGSVVSVDTFIAVINNPDLCNYSDYMAVNAHAYFDENTAAQDAGPWVLEQIERVYTACGGKRTSLLPKLVGHLRVILTAKLSHLKQTKKPPFLLSKAPAALQLTYSPPSMIYGKMMGNTVLKNTGVFYQVIKPLKLHLLYDHSFSLFLKKQPNMGGISPFPYLLSYSYHVIVYLCVCVKYIFYTHL</sequence>
<evidence type="ECO:0000256" key="5">
    <source>
        <dbReference type="SAM" id="Phobius"/>
    </source>
</evidence>
<keyword evidence="5" id="KW-0472">Membrane</keyword>
<dbReference type="GO" id="GO:0071555">
    <property type="term" value="P:cell wall organization"/>
    <property type="evidence" value="ECO:0007669"/>
    <property type="project" value="TreeGrafter"/>
</dbReference>
<reference evidence="7 8" key="1">
    <citation type="journal article" date="2019" name="BMC Genomics">
        <title>Chromosome level assembly and comparative genome analysis confirm lager-brewing yeasts originated from a single hybridization.</title>
        <authorList>
            <person name="Salazar A.N."/>
            <person name="Gorter de Vries A.R."/>
            <person name="van den Broek M."/>
            <person name="Brouwers N."/>
            <person name="de la Torre Cortes P."/>
            <person name="Kuijpers N.G.A."/>
            <person name="Daran J.G."/>
            <person name="Abeel T."/>
        </authorList>
    </citation>
    <scope>NUCLEOTIDE SEQUENCE [LARGE SCALE GENOMIC DNA]</scope>
    <source>
        <strain evidence="7 8">CBS 1483</strain>
    </source>
</reference>
<feature type="chain" id="PRO_5025335758" evidence="6">
    <location>
        <begin position="19"/>
        <end position="444"/>
    </location>
</feature>
<dbReference type="GO" id="GO:0009986">
    <property type="term" value="C:cell surface"/>
    <property type="evidence" value="ECO:0007669"/>
    <property type="project" value="TreeGrafter"/>
</dbReference>
<dbReference type="GO" id="GO:0005576">
    <property type="term" value="C:extracellular region"/>
    <property type="evidence" value="ECO:0007669"/>
    <property type="project" value="TreeGrafter"/>
</dbReference>
<dbReference type="PANTHER" id="PTHR16631">
    <property type="entry name" value="GLUCAN 1,3-BETA-GLUCOSIDASE"/>
    <property type="match status" value="1"/>
</dbReference>
<dbReference type="InterPro" id="IPR050732">
    <property type="entry name" value="Beta-glucan_modifiers"/>
</dbReference>
<dbReference type="Gene3D" id="3.20.20.80">
    <property type="entry name" value="Glycosidases"/>
    <property type="match status" value="1"/>
</dbReference>
<comment type="similarity">
    <text evidence="2">Belongs to the glycosyl hydrolase 17 family.</text>
</comment>
<protein>
    <submittedName>
        <fullName evidence="7">Putative 17 glucosidase scw10</fullName>
    </submittedName>
</protein>
<gene>
    <name evidence="7" type="primary">SCW10_2</name>
    <name evidence="7" type="ORF">GRS66_010120</name>
</gene>
<organism evidence="7 8">
    <name type="scientific">Saccharomyces pastorianus</name>
    <name type="common">Lager yeast</name>
    <name type="synonym">Saccharomyces cerevisiae x Saccharomyces eubayanus</name>
    <dbReference type="NCBI Taxonomy" id="27292"/>
    <lineage>
        <taxon>Eukaryota</taxon>
        <taxon>Fungi</taxon>
        <taxon>Dikarya</taxon>
        <taxon>Ascomycota</taxon>
        <taxon>Saccharomycotina</taxon>
        <taxon>Saccharomycetes</taxon>
        <taxon>Saccharomycetales</taxon>
        <taxon>Saccharomycetaceae</taxon>
        <taxon>Saccharomyces</taxon>
    </lineage>
</organism>
<feature type="transmembrane region" description="Helical" evidence="5">
    <location>
        <begin position="418"/>
        <end position="440"/>
    </location>
</feature>
<dbReference type="InterPro" id="IPR017853">
    <property type="entry name" value="GH"/>
</dbReference>
<proteinExistence type="inferred from homology"/>
<evidence type="ECO:0000313" key="7">
    <source>
        <dbReference type="EMBL" id="QID87443.1"/>
    </source>
</evidence>
<dbReference type="AlphaFoldDB" id="A0A6C1EF25"/>
<keyword evidence="3" id="KW-0378">Hydrolase</keyword>
<dbReference type="GO" id="GO:0042973">
    <property type="term" value="F:glucan endo-1,3-beta-D-glucosidase activity"/>
    <property type="evidence" value="ECO:0007669"/>
    <property type="project" value="TreeGrafter"/>
</dbReference>
<accession>A0A6C1EF25</accession>